<evidence type="ECO:0000256" key="4">
    <source>
        <dbReference type="ARBA" id="ARBA00023004"/>
    </source>
</evidence>
<sequence length="770" mass="87207">MERAGAAAGGAAAAEAEDEDDHRGNVERRRDEKIWAGDNFPLELVQKILSQIPFPYFYEARLLSRHWHLVFNHFPASAASPLGPEFILSSKKWPSYCPAFLSLGRSLSGEQTINLVGLDRTSNSWHRIPSHPSIIRALPRLSLPNFVNHPHSSAVSGALVALIYKTRSSVAYDHLVVANWLTGEHRVMPLPPVPLQVSIRLFPVGPDHYKVLLLSHTKERNAEAMTLESMVTQIYDSQSRTWSACSSAINNSYSLKSRPPIASHSSVLYGDTLYCMTLTTFSSAFNSIVLDLKDGTVSKRVYSLDYEDEGLVEAGIFRFGSRIVVVGLYEVDGAYNKTTVPVHEEMFTCATIRVYEFDPVTGKLVMVSMSVPDSSIRYGRRVVADSDSIYTVRLSYGWEIHQTYAHQNQWTLRLRWACLEHGFFYLINHGIDLKLIDKVFEQSKLFFDLPVDEKMRSLQDNNYRGYVPIGKETLNPIESKQGDSREAYFIGWEMSEDHPLALKPLHGPNQWPSKDLLPEWRETLETYFYKLLEVGHCVASLVALALDLEADYFRHMFMAPAVALRPLHYIGVLSSLSHQSGEISCPEEGRFGTGPHGDYGMLTFLATDENRGLQVCRARDGEPKLWEDVPPKKESFIVNLGDMLERWTNGLFKSTQHRVVTDGIDRYSYREQLRNKKALKVQALFANSLPINLFLDFEHSKEIAKAIYVSACDQVAYFYDPDYDTVIECLPTCHSEEFPPNYPPITMGDYFKMKFTSRAQGSSNMNSTPI</sequence>
<dbReference type="Pfam" id="PF03171">
    <property type="entry name" value="2OG-FeII_Oxy"/>
    <property type="match status" value="1"/>
</dbReference>
<comment type="similarity">
    <text evidence="1">Belongs to the iron/ascorbate-dependent oxidoreductase family.</text>
</comment>
<dbReference type="InterPro" id="IPR001810">
    <property type="entry name" value="F-box_dom"/>
</dbReference>
<dbReference type="PRINTS" id="PR00682">
    <property type="entry name" value="IPNSYNTHASE"/>
</dbReference>
<dbReference type="Pfam" id="PF00646">
    <property type="entry name" value="F-box"/>
    <property type="match status" value="1"/>
</dbReference>
<dbReference type="InterPro" id="IPR011043">
    <property type="entry name" value="Gal_Oxase/kelch_b-propeller"/>
</dbReference>
<keyword evidence="3" id="KW-0560">Oxidoreductase</keyword>
<comment type="caution">
    <text evidence="7">The sequence shown here is derived from an EMBL/GenBank/DDBJ whole genome shotgun (WGS) entry which is preliminary data.</text>
</comment>
<dbReference type="InterPro" id="IPR005123">
    <property type="entry name" value="Oxoglu/Fe-dep_dioxygenase_dom"/>
</dbReference>
<evidence type="ECO:0000313" key="7">
    <source>
        <dbReference type="EMBL" id="OAE30731.1"/>
    </source>
</evidence>
<dbReference type="PANTHER" id="PTHR10209">
    <property type="entry name" value="OXIDOREDUCTASE, 2OG-FE II OXYGENASE FAMILY PROTEIN"/>
    <property type="match status" value="1"/>
</dbReference>
<reference evidence="7" key="1">
    <citation type="submission" date="2016-03" db="EMBL/GenBank/DDBJ databases">
        <title>Mechanisms controlling the formation of the plant cell surface in tip-growing cells are functionally conserved among land plants.</title>
        <authorList>
            <person name="Honkanen S."/>
            <person name="Jones V.A."/>
            <person name="Morieri G."/>
            <person name="Champion C."/>
            <person name="Hetherington A.J."/>
            <person name="Kelly S."/>
            <person name="Saint-Marcoux D."/>
            <person name="Proust H."/>
            <person name="Prescott H."/>
            <person name="Dolan L."/>
        </authorList>
    </citation>
    <scope>NUCLEOTIDE SEQUENCE [LARGE SCALE GENOMIC DNA]</scope>
    <source>
        <tissue evidence="7">Whole gametophyte</tissue>
    </source>
</reference>
<evidence type="ECO:0000256" key="2">
    <source>
        <dbReference type="ARBA" id="ARBA00022723"/>
    </source>
</evidence>
<evidence type="ECO:0000256" key="3">
    <source>
        <dbReference type="ARBA" id="ARBA00023002"/>
    </source>
</evidence>
<feature type="compositionally biased region" description="Low complexity" evidence="5">
    <location>
        <begin position="1"/>
        <end position="14"/>
    </location>
</feature>
<dbReference type="InterPro" id="IPR027443">
    <property type="entry name" value="IPNS-like_sf"/>
</dbReference>
<dbReference type="SUPFAM" id="SSF50965">
    <property type="entry name" value="Galactose oxidase, central domain"/>
    <property type="match status" value="1"/>
</dbReference>
<keyword evidence="8" id="KW-1185">Reference proteome</keyword>
<dbReference type="AlphaFoldDB" id="A0A176WDP5"/>
<evidence type="ECO:0000256" key="5">
    <source>
        <dbReference type="SAM" id="MobiDB-lite"/>
    </source>
</evidence>
<gene>
    <name evidence="7" type="ORF">AXG93_402s1440</name>
</gene>
<dbReference type="EMBL" id="LVLJ01001262">
    <property type="protein sequence ID" value="OAE30731.1"/>
    <property type="molecule type" value="Genomic_DNA"/>
</dbReference>
<keyword evidence="4" id="KW-0408">Iron</keyword>
<evidence type="ECO:0000259" key="6">
    <source>
        <dbReference type="PROSITE" id="PS51471"/>
    </source>
</evidence>
<proteinExistence type="inferred from homology"/>
<evidence type="ECO:0000256" key="1">
    <source>
        <dbReference type="ARBA" id="ARBA00008056"/>
    </source>
</evidence>
<dbReference type="GO" id="GO:0051213">
    <property type="term" value="F:dioxygenase activity"/>
    <property type="evidence" value="ECO:0007669"/>
    <property type="project" value="UniProtKB-ARBA"/>
</dbReference>
<accession>A0A176WDP5</accession>
<dbReference type="Gene3D" id="2.60.120.330">
    <property type="entry name" value="B-lactam Antibiotic, Isopenicillin N Synthase, Chain"/>
    <property type="match status" value="1"/>
</dbReference>
<dbReference type="Proteomes" id="UP000077202">
    <property type="component" value="Unassembled WGS sequence"/>
</dbReference>
<dbReference type="InterPro" id="IPR026992">
    <property type="entry name" value="DIOX_N"/>
</dbReference>
<keyword evidence="2" id="KW-0479">Metal-binding</keyword>
<organism evidence="7 8">
    <name type="scientific">Marchantia polymorpha subsp. ruderalis</name>
    <dbReference type="NCBI Taxonomy" id="1480154"/>
    <lineage>
        <taxon>Eukaryota</taxon>
        <taxon>Viridiplantae</taxon>
        <taxon>Streptophyta</taxon>
        <taxon>Embryophyta</taxon>
        <taxon>Marchantiophyta</taxon>
        <taxon>Marchantiopsida</taxon>
        <taxon>Marchantiidae</taxon>
        <taxon>Marchantiales</taxon>
        <taxon>Marchantiaceae</taxon>
        <taxon>Marchantia</taxon>
    </lineage>
</organism>
<name>A0A176WDP5_MARPO</name>
<dbReference type="InterPro" id="IPR044861">
    <property type="entry name" value="IPNS-like_FE2OG_OXY"/>
</dbReference>
<dbReference type="PROSITE" id="PS51471">
    <property type="entry name" value="FE2OG_OXY"/>
    <property type="match status" value="1"/>
</dbReference>
<dbReference type="Pfam" id="PF14226">
    <property type="entry name" value="DIOX_N"/>
    <property type="match status" value="1"/>
</dbReference>
<evidence type="ECO:0000313" key="8">
    <source>
        <dbReference type="Proteomes" id="UP000077202"/>
    </source>
</evidence>
<dbReference type="GO" id="GO:0046872">
    <property type="term" value="F:metal ion binding"/>
    <property type="evidence" value="ECO:0007669"/>
    <property type="project" value="UniProtKB-KW"/>
</dbReference>
<feature type="region of interest" description="Disordered" evidence="5">
    <location>
        <begin position="1"/>
        <end position="29"/>
    </location>
</feature>
<feature type="domain" description="Fe2OG dioxygenase" evidence="6">
    <location>
        <begin position="571"/>
        <end position="677"/>
    </location>
</feature>
<dbReference type="PANTHER" id="PTHR10209:SF867">
    <property type="entry name" value="2-OXOGLUTARATE (2OG) AND FE(II)-DEPENDENT OXYGENASE SUPERFAMILY PROTEIN"/>
    <property type="match status" value="1"/>
</dbReference>
<dbReference type="SUPFAM" id="SSF51197">
    <property type="entry name" value="Clavaminate synthase-like"/>
    <property type="match status" value="2"/>
</dbReference>
<protein>
    <recommendedName>
        <fullName evidence="6">Fe2OG dioxygenase domain-containing protein</fullName>
    </recommendedName>
</protein>